<gene>
    <name evidence="1" type="ORF">QYB95_03380</name>
</gene>
<keyword evidence="2" id="KW-1185">Reference proteome</keyword>
<accession>A0ABT8GMP6</accession>
<dbReference type="InterPro" id="IPR007391">
    <property type="entry name" value="Vancomycin_resist_VanW"/>
</dbReference>
<proteinExistence type="predicted"/>
<dbReference type="InterPro" id="IPR052913">
    <property type="entry name" value="Glycopeptide_resist_protein"/>
</dbReference>
<comment type="caution">
    <text evidence="1">The sequence shown here is derived from an EMBL/GenBank/DDBJ whole genome shotgun (WGS) entry which is preliminary data.</text>
</comment>
<dbReference type="Proteomes" id="UP001172743">
    <property type="component" value="Unassembled WGS sequence"/>
</dbReference>
<reference evidence="1" key="1">
    <citation type="submission" date="2023-07" db="EMBL/GenBank/DDBJ databases">
        <title>Ureibacillus sp. isolated from freshwater well.</title>
        <authorList>
            <person name="Kirdat K."/>
            <person name="Bhatt A."/>
            <person name="Teware R."/>
            <person name="Bhavsar Y."/>
            <person name="Yadav A."/>
        </authorList>
    </citation>
    <scope>NUCLEOTIDE SEQUENCE</scope>
    <source>
        <strain evidence="1">BA0131</strain>
    </source>
</reference>
<sequence>MNIRQFLFIVLILFLTLDGSRTKAEEMPQDESTTQRTIKIIDPFTKEVVKKITPTDYELVTDIAQYKKELEQWVRKFANGSKNSSGYFKPMILDKIDNSGEIIKGRPLIKINEELLVNQIVQQSFSGGEIELPLNYFQSDYSPKDIPYLNEVVLASYSTHFKAYKTGRSKNIELSAIAINNVIVGNNDIFSFNSVVGPRDVATGYQMAPEIIKGKMVMGIGGGICQTSSTLFNAVDKLEVKIVERHNHSKDVGYVPKGRDATVSFGGLDFKFQNTLGVPFLVKAYYQPGTITIQIRTSKEYEHILKNELS</sequence>
<dbReference type="Pfam" id="PF04294">
    <property type="entry name" value="VanW"/>
    <property type="match status" value="1"/>
</dbReference>
<dbReference type="EMBL" id="JAUHTQ010000002">
    <property type="protein sequence ID" value="MDN4492571.1"/>
    <property type="molecule type" value="Genomic_DNA"/>
</dbReference>
<protein>
    <submittedName>
        <fullName evidence="1">VanW family protein</fullName>
    </submittedName>
</protein>
<evidence type="ECO:0000313" key="1">
    <source>
        <dbReference type="EMBL" id="MDN4492571.1"/>
    </source>
</evidence>
<evidence type="ECO:0000313" key="2">
    <source>
        <dbReference type="Proteomes" id="UP001172743"/>
    </source>
</evidence>
<name>A0ABT8GMP6_9BACL</name>
<dbReference type="PANTHER" id="PTHR35788">
    <property type="entry name" value="EXPORTED PROTEIN-RELATED"/>
    <property type="match status" value="1"/>
</dbReference>
<dbReference type="RefSeq" id="WP_301137053.1">
    <property type="nucleotide sequence ID" value="NZ_JAUHTQ010000002.1"/>
</dbReference>
<organism evidence="1 2">
    <name type="scientific">Ureibacillus aquaedulcis</name>
    <dbReference type="NCBI Taxonomy" id="3058421"/>
    <lineage>
        <taxon>Bacteria</taxon>
        <taxon>Bacillati</taxon>
        <taxon>Bacillota</taxon>
        <taxon>Bacilli</taxon>
        <taxon>Bacillales</taxon>
        <taxon>Caryophanaceae</taxon>
        <taxon>Ureibacillus</taxon>
    </lineage>
</organism>
<dbReference type="PANTHER" id="PTHR35788:SF1">
    <property type="entry name" value="EXPORTED PROTEIN"/>
    <property type="match status" value="1"/>
</dbReference>